<evidence type="ECO:0000259" key="1">
    <source>
        <dbReference type="Pfam" id="PF01656"/>
    </source>
</evidence>
<dbReference type="InterPro" id="IPR050678">
    <property type="entry name" value="DNA_Partitioning_ATPase"/>
</dbReference>
<dbReference type="PANTHER" id="PTHR13696">
    <property type="entry name" value="P-LOOP CONTAINING NUCLEOSIDE TRIPHOSPHATE HYDROLASE"/>
    <property type="match status" value="1"/>
</dbReference>
<evidence type="ECO:0000313" key="2">
    <source>
        <dbReference type="EMBL" id="ADG80827.1"/>
    </source>
</evidence>
<gene>
    <name evidence="2" type="ordered locus">Tpau_4261</name>
</gene>
<dbReference type="EMBL" id="CP001967">
    <property type="protein sequence ID" value="ADG80827.1"/>
    <property type="molecule type" value="Genomic_DNA"/>
</dbReference>
<keyword evidence="2" id="KW-0614">Plasmid</keyword>
<accession>D5UYY0</accession>
<dbReference type="HOGENOM" id="CLU_037612_5_1_11"/>
<dbReference type="Gene3D" id="3.40.50.300">
    <property type="entry name" value="P-loop containing nucleotide triphosphate hydrolases"/>
    <property type="match status" value="1"/>
</dbReference>
<keyword evidence="3" id="KW-1185">Reference proteome</keyword>
<organism evidence="2 3">
    <name type="scientific">Tsukamurella paurometabola (strain ATCC 8368 / DSM 20162 / CCUG 35730 / CIP 100753 / JCM 10117 / KCTC 9821 / NBRC 16120 / NCIMB 702349 / NCTC 13040)</name>
    <name type="common">Corynebacterium paurometabolum</name>
    <dbReference type="NCBI Taxonomy" id="521096"/>
    <lineage>
        <taxon>Bacteria</taxon>
        <taxon>Bacillati</taxon>
        <taxon>Actinomycetota</taxon>
        <taxon>Actinomycetes</taxon>
        <taxon>Mycobacteriales</taxon>
        <taxon>Tsukamurellaceae</taxon>
        <taxon>Tsukamurella</taxon>
    </lineage>
</organism>
<protein>
    <submittedName>
        <fullName evidence="2">Cobyrinic acid a,c-diamide synthase</fullName>
    </submittedName>
</protein>
<dbReference type="InterPro" id="IPR002586">
    <property type="entry name" value="CobQ/CobB/MinD/ParA_Nub-bd_dom"/>
</dbReference>
<evidence type="ECO:0000313" key="3">
    <source>
        <dbReference type="Proteomes" id="UP000001213"/>
    </source>
</evidence>
<geneLocation type="plasmid" evidence="2 3">
    <name>pTpau01</name>
</geneLocation>
<dbReference type="InterPro" id="IPR027417">
    <property type="entry name" value="P-loop_NTPase"/>
</dbReference>
<reference evidence="3" key="1">
    <citation type="submission" date="2010-03" db="EMBL/GenBank/DDBJ databases">
        <title>The complete plasmid of Tsukamurella paurometabola DSM 20162.</title>
        <authorList>
            <consortium name="US DOE Joint Genome Institute (JGI-PGF)"/>
            <person name="Lucas S."/>
            <person name="Copeland A."/>
            <person name="Lapidus A."/>
            <person name="Glavina del Rio T."/>
            <person name="Dalin E."/>
            <person name="Tice H."/>
            <person name="Bruce D."/>
            <person name="Goodwin L."/>
            <person name="Pitluck S."/>
            <person name="Kyrpides N."/>
            <person name="Mavromatis K."/>
            <person name="Ivanova N."/>
            <person name="Mikhailova N."/>
            <person name="Munk A.C."/>
            <person name="Brettin T."/>
            <person name="Detter J.C."/>
            <person name="Tapia R."/>
            <person name="Han C."/>
            <person name="Larimer F."/>
            <person name="Land M."/>
            <person name="Hauser L."/>
            <person name="Markowitz V."/>
            <person name="Cheng J.-F."/>
            <person name="Hugenholtz P."/>
            <person name="Woyke T."/>
            <person name="Wu D."/>
            <person name="Jando M."/>
            <person name="Brambilla E."/>
            <person name="Klenk H.-P."/>
            <person name="Eisen J.A."/>
        </authorList>
    </citation>
    <scope>NUCLEOTIDE SEQUENCE [LARGE SCALE GENOMIC DNA]</scope>
    <source>
        <strain evidence="3">ATCC 8368 / DSM 20162 / CCUG 35730 / CIP 100753 / JCM 10117 / KCTC 9821 / NBRC 16120 / NCIMB 702349 / NCTC 13040</strain>
        <plasmid evidence="3">pTpau01</plasmid>
    </source>
</reference>
<feature type="domain" description="CobQ/CobB/MinD/ParA nucleotide binding" evidence="1">
    <location>
        <begin position="4"/>
        <end position="169"/>
    </location>
</feature>
<proteinExistence type="predicted"/>
<reference evidence="2 3" key="2">
    <citation type="journal article" date="2011" name="Stand. Genomic Sci.">
        <title>Complete genome sequence of Tsukamurella paurometabola type strain (no. 33).</title>
        <authorList>
            <person name="Munk A.C."/>
            <person name="Lapidus A."/>
            <person name="Lucas S."/>
            <person name="Nolan M."/>
            <person name="Tice H."/>
            <person name="Cheng J.F."/>
            <person name="Del Rio T.G."/>
            <person name="Goodwin L."/>
            <person name="Pitluck S."/>
            <person name="Liolios K."/>
            <person name="Huntemann M."/>
            <person name="Ivanova N."/>
            <person name="Mavromatis K."/>
            <person name="Mikhailova N."/>
            <person name="Pati A."/>
            <person name="Chen A."/>
            <person name="Palaniappan K."/>
            <person name="Tapia R."/>
            <person name="Han C."/>
            <person name="Land M."/>
            <person name="Hauser L."/>
            <person name="Chang Y.J."/>
            <person name="Jeffries C.D."/>
            <person name="Brettin T."/>
            <person name="Yasawong M."/>
            <person name="Brambilla E.M."/>
            <person name="Rohde M."/>
            <person name="Sikorski J."/>
            <person name="Goker M."/>
            <person name="Detter J.C."/>
            <person name="Woyke T."/>
            <person name="Bristow J."/>
            <person name="Eisen J.A."/>
            <person name="Markowitz V."/>
            <person name="Hugenholtz P."/>
            <person name="Kyrpides N.C."/>
            <person name="Klenk H.P."/>
        </authorList>
    </citation>
    <scope>NUCLEOTIDE SEQUENCE [LARGE SCALE GENOMIC DNA]</scope>
    <source>
        <strain evidence="3">ATCC 8368 / DSM 20162 / CCUG 35730 / CIP 100753 / JCM 10117 / KCTC 9821 / NBRC 16120 / NCIMB 702349 / NCTC 13040</strain>
        <plasmid evidence="2">pTpau01</plasmid>
    </source>
</reference>
<dbReference type="PIRSF" id="PIRSF009320">
    <property type="entry name" value="Nuc_binding_HP_1000"/>
    <property type="match status" value="1"/>
</dbReference>
<dbReference type="AlphaFoldDB" id="D5UYY0"/>
<dbReference type="Pfam" id="PF01656">
    <property type="entry name" value="CbiA"/>
    <property type="match status" value="1"/>
</dbReference>
<dbReference type="eggNOG" id="COG1192">
    <property type="taxonomic scope" value="Bacteria"/>
</dbReference>
<sequence>MSTVAFVHTKGGVAKTTSSIYLGAAAHKRGMTVELLDADPQRSAGEWADDAAQAGDPLPFPVRTVTARSLRPTPGVDLSIIDTPPGTASVIAPSLEVADLVVIPTGVSPLDVRRVWPTLEVTAHKPTVVLLTGVALNTTLATEVRAALDDEGVAVATTPILRREGIRKAYGTAPRWPLYGYDDVLDELMGVLV</sequence>
<dbReference type="PANTHER" id="PTHR13696:SF96">
    <property type="entry name" value="COBQ_COBB_MIND_PARA NUCLEOTIDE BINDING DOMAIN-CONTAINING PROTEIN"/>
    <property type="match status" value="1"/>
</dbReference>
<dbReference type="KEGG" id="tpr:Tpau_4261"/>
<dbReference type="Proteomes" id="UP000001213">
    <property type="component" value="Plasmid pTpau01"/>
</dbReference>
<dbReference type="RefSeq" id="WP_013128816.1">
    <property type="nucleotide sequence ID" value="NC_014159.1"/>
</dbReference>
<name>D5UYY0_TSUPD</name>
<dbReference type="SUPFAM" id="SSF52540">
    <property type="entry name" value="P-loop containing nucleoside triphosphate hydrolases"/>
    <property type="match status" value="1"/>
</dbReference>
<dbReference type="CDD" id="cd02042">
    <property type="entry name" value="ParAB_family"/>
    <property type="match status" value="1"/>
</dbReference>